<keyword evidence="2" id="KW-1185">Reference proteome</keyword>
<protein>
    <recommendedName>
        <fullName evidence="3">Ribosomal protein S14</fullName>
    </recommendedName>
</protein>
<dbReference type="Proteomes" id="UP001054945">
    <property type="component" value="Unassembled WGS sequence"/>
</dbReference>
<reference evidence="1 2" key="1">
    <citation type="submission" date="2021-06" db="EMBL/GenBank/DDBJ databases">
        <title>Caerostris extrusa draft genome.</title>
        <authorList>
            <person name="Kono N."/>
            <person name="Arakawa K."/>
        </authorList>
    </citation>
    <scope>NUCLEOTIDE SEQUENCE [LARGE SCALE GENOMIC DNA]</scope>
</reference>
<name>A0AAV4NW58_CAEEX</name>
<accession>A0AAV4NW58</accession>
<evidence type="ECO:0008006" key="3">
    <source>
        <dbReference type="Google" id="ProtNLM"/>
    </source>
</evidence>
<comment type="caution">
    <text evidence="1">The sequence shown here is derived from an EMBL/GenBank/DDBJ whole genome shotgun (WGS) entry which is preliminary data.</text>
</comment>
<dbReference type="EMBL" id="BPLR01021394">
    <property type="protein sequence ID" value="GIX89132.1"/>
    <property type="molecule type" value="Genomic_DNA"/>
</dbReference>
<evidence type="ECO:0000313" key="2">
    <source>
        <dbReference type="Proteomes" id="UP001054945"/>
    </source>
</evidence>
<sequence length="78" mass="9082">MKRRNSAIKPTSSLSKKKAARPIFLFPEEFFLPKRIAPCPWDRGRGRRRGRDGCILFRISINYRLRTAKVKGTVHRGL</sequence>
<proteinExistence type="predicted"/>
<dbReference type="AlphaFoldDB" id="A0AAV4NW58"/>
<gene>
    <name evidence="1" type="ORF">CEXT_287211</name>
</gene>
<evidence type="ECO:0000313" key="1">
    <source>
        <dbReference type="EMBL" id="GIX89132.1"/>
    </source>
</evidence>
<organism evidence="1 2">
    <name type="scientific">Caerostris extrusa</name>
    <name type="common">Bark spider</name>
    <name type="synonym">Caerostris bankana</name>
    <dbReference type="NCBI Taxonomy" id="172846"/>
    <lineage>
        <taxon>Eukaryota</taxon>
        <taxon>Metazoa</taxon>
        <taxon>Ecdysozoa</taxon>
        <taxon>Arthropoda</taxon>
        <taxon>Chelicerata</taxon>
        <taxon>Arachnida</taxon>
        <taxon>Araneae</taxon>
        <taxon>Araneomorphae</taxon>
        <taxon>Entelegynae</taxon>
        <taxon>Araneoidea</taxon>
        <taxon>Araneidae</taxon>
        <taxon>Caerostris</taxon>
    </lineage>
</organism>